<evidence type="ECO:0000313" key="5">
    <source>
        <dbReference type="EMBL" id="MCF2653221.1"/>
    </source>
</evidence>
<keyword evidence="3" id="KW-0904">Protein phosphatase</keyword>
<dbReference type="RefSeq" id="WP_235324241.1">
    <property type="nucleotide sequence ID" value="NZ_JAFBIT010000003.1"/>
</dbReference>
<reference evidence="5 6" key="1">
    <citation type="submission" date="2020-12" db="EMBL/GenBank/DDBJ databases">
        <title>Whole genome sequences of gut porcine anaerobes.</title>
        <authorList>
            <person name="Kubasova T."/>
            <person name="Jahodarova E."/>
            <person name="Rychlik I."/>
        </authorList>
    </citation>
    <scope>NUCLEOTIDE SEQUENCE [LARGE SCALE GENOMIC DNA]</scope>
    <source>
        <strain evidence="5 6">An867</strain>
    </source>
</reference>
<dbReference type="SUPFAM" id="SSF52788">
    <property type="entry name" value="Phosphotyrosine protein phosphatases I"/>
    <property type="match status" value="1"/>
</dbReference>
<gene>
    <name evidence="5" type="ORF">JQM67_11475</name>
</gene>
<sequence length="140" mass="16174">MKILFVCTGNTCRSPMAEGIFRHEMEERGFENIMCQSAGLSAVEGEHPCENAVLACREIGVDISEHITRRFTPDEIDIWDVYFTMSKTHAYILTQAGVPSERIYVPHYIEDPFGGDLDTYRRCRDKIQEELLDFQRFLGF</sequence>
<dbReference type="InterPro" id="IPR023485">
    <property type="entry name" value="Ptyr_pPase"/>
</dbReference>
<evidence type="ECO:0000256" key="1">
    <source>
        <dbReference type="ARBA" id="ARBA00011063"/>
    </source>
</evidence>
<keyword evidence="2" id="KW-0378">Hydrolase</keyword>
<evidence type="ECO:0000259" key="4">
    <source>
        <dbReference type="SMART" id="SM00226"/>
    </source>
</evidence>
<dbReference type="InterPro" id="IPR036196">
    <property type="entry name" value="Ptyr_pPase_sf"/>
</dbReference>
<evidence type="ECO:0000313" key="6">
    <source>
        <dbReference type="Proteomes" id="UP001299220"/>
    </source>
</evidence>
<dbReference type="EMBL" id="JAFBIT010000003">
    <property type="protein sequence ID" value="MCF2653221.1"/>
    <property type="molecule type" value="Genomic_DNA"/>
</dbReference>
<dbReference type="PRINTS" id="PR00719">
    <property type="entry name" value="LMWPTPASE"/>
</dbReference>
<keyword evidence="6" id="KW-1185">Reference proteome</keyword>
<dbReference type="InterPro" id="IPR050438">
    <property type="entry name" value="LMW_PTPase"/>
</dbReference>
<accession>A0ABS9CS98</accession>
<comment type="caution">
    <text evidence="5">The sequence shown here is derived from an EMBL/GenBank/DDBJ whole genome shotgun (WGS) entry which is preliminary data.</text>
</comment>
<dbReference type="SMART" id="SM00226">
    <property type="entry name" value="LMWPc"/>
    <property type="match status" value="1"/>
</dbReference>
<evidence type="ECO:0000256" key="3">
    <source>
        <dbReference type="ARBA" id="ARBA00022912"/>
    </source>
</evidence>
<dbReference type="Gene3D" id="3.40.50.2300">
    <property type="match status" value="1"/>
</dbReference>
<dbReference type="InterPro" id="IPR017867">
    <property type="entry name" value="Tyr_phospatase_low_mol_wt"/>
</dbReference>
<dbReference type="Pfam" id="PF01451">
    <property type="entry name" value="LMWPc"/>
    <property type="match status" value="1"/>
</dbReference>
<feature type="domain" description="Phosphotyrosine protein phosphatase I" evidence="4">
    <location>
        <begin position="1"/>
        <end position="137"/>
    </location>
</feature>
<organism evidence="5 6">
    <name type="scientific">Anaeromassilibacillus senegalensis</name>
    <dbReference type="NCBI Taxonomy" id="1673717"/>
    <lineage>
        <taxon>Bacteria</taxon>
        <taxon>Bacillati</taxon>
        <taxon>Bacillota</taxon>
        <taxon>Clostridia</taxon>
        <taxon>Eubacteriales</taxon>
        <taxon>Acutalibacteraceae</taxon>
        <taxon>Anaeromassilibacillus</taxon>
    </lineage>
</organism>
<name>A0ABS9CS98_9FIRM</name>
<protein>
    <submittedName>
        <fullName evidence="5">Low molecular weight phosphatase family protein</fullName>
    </submittedName>
</protein>
<dbReference type="Proteomes" id="UP001299220">
    <property type="component" value="Unassembled WGS sequence"/>
</dbReference>
<comment type="similarity">
    <text evidence="1">Belongs to the low molecular weight phosphotyrosine protein phosphatase family.</text>
</comment>
<dbReference type="PANTHER" id="PTHR11717">
    <property type="entry name" value="LOW MOLECULAR WEIGHT PROTEIN TYROSINE PHOSPHATASE"/>
    <property type="match status" value="1"/>
</dbReference>
<dbReference type="PANTHER" id="PTHR11717:SF31">
    <property type="entry name" value="LOW MOLECULAR WEIGHT PROTEIN-TYROSINE-PHOSPHATASE ETP-RELATED"/>
    <property type="match status" value="1"/>
</dbReference>
<proteinExistence type="inferred from homology"/>
<evidence type="ECO:0000256" key="2">
    <source>
        <dbReference type="ARBA" id="ARBA00022801"/>
    </source>
</evidence>